<dbReference type="EMBL" id="JAXAVW010000001">
    <property type="protein sequence ID" value="MDX8028669.1"/>
    <property type="molecule type" value="Genomic_DNA"/>
</dbReference>
<evidence type="ECO:0000259" key="1">
    <source>
        <dbReference type="PROSITE" id="PS51819"/>
    </source>
</evidence>
<dbReference type="InterPro" id="IPR029068">
    <property type="entry name" value="Glyas_Bleomycin-R_OHBP_Dase"/>
</dbReference>
<keyword evidence="3" id="KW-1185">Reference proteome</keyword>
<comment type="caution">
    <text evidence="2">The sequence shown here is derived from an EMBL/GenBank/DDBJ whole genome shotgun (WGS) entry which is preliminary data.</text>
</comment>
<dbReference type="Proteomes" id="UP001285521">
    <property type="component" value="Unassembled WGS sequence"/>
</dbReference>
<dbReference type="InterPro" id="IPR004360">
    <property type="entry name" value="Glyas_Fos-R_dOase_dom"/>
</dbReference>
<name>A0ABU4SRZ3_9PSEU</name>
<organism evidence="2 3">
    <name type="scientific">Lentzea miocenica</name>
    <dbReference type="NCBI Taxonomy" id="3095431"/>
    <lineage>
        <taxon>Bacteria</taxon>
        <taxon>Bacillati</taxon>
        <taxon>Actinomycetota</taxon>
        <taxon>Actinomycetes</taxon>
        <taxon>Pseudonocardiales</taxon>
        <taxon>Pseudonocardiaceae</taxon>
        <taxon>Lentzea</taxon>
    </lineage>
</organism>
<dbReference type="PANTHER" id="PTHR34109">
    <property type="entry name" value="BNAUNNG04460D PROTEIN-RELATED"/>
    <property type="match status" value="1"/>
</dbReference>
<dbReference type="PROSITE" id="PS51819">
    <property type="entry name" value="VOC"/>
    <property type="match status" value="1"/>
</dbReference>
<protein>
    <submittedName>
        <fullName evidence="2">VOC family protein</fullName>
    </submittedName>
</protein>
<dbReference type="InterPro" id="IPR037523">
    <property type="entry name" value="VOC_core"/>
</dbReference>
<dbReference type="RefSeq" id="WP_319963674.1">
    <property type="nucleotide sequence ID" value="NZ_JAXAVW010000001.1"/>
</dbReference>
<evidence type="ECO:0000313" key="2">
    <source>
        <dbReference type="EMBL" id="MDX8028669.1"/>
    </source>
</evidence>
<accession>A0ABU4SRZ3</accession>
<reference evidence="2 3" key="1">
    <citation type="submission" date="2023-11" db="EMBL/GenBank/DDBJ databases">
        <title>Lentzea sokolovensis, sp. nov., Lentzea kristufkii, sp. nov., and Lentzea miocenensis, sp. nov., rare actinobacteria from Sokolov Coal Basin, Miocene lacustrine sediment, Czech Republic.</title>
        <authorList>
            <person name="Lara A."/>
            <person name="Kotroba L."/>
            <person name="Nouioui I."/>
            <person name="Neumann-Schaal M."/>
            <person name="Mast Y."/>
            <person name="Chronakova A."/>
        </authorList>
    </citation>
    <scope>NUCLEOTIDE SEQUENCE [LARGE SCALE GENOMIC DNA]</scope>
    <source>
        <strain evidence="2 3">BCCO 10_0856</strain>
    </source>
</reference>
<dbReference type="Gene3D" id="3.30.720.120">
    <property type="match status" value="1"/>
</dbReference>
<evidence type="ECO:0000313" key="3">
    <source>
        <dbReference type="Proteomes" id="UP001285521"/>
    </source>
</evidence>
<dbReference type="Gene3D" id="3.30.720.110">
    <property type="match status" value="1"/>
</dbReference>
<gene>
    <name evidence="2" type="ORF">SK803_00535</name>
</gene>
<proteinExistence type="predicted"/>
<sequence>MSTPPPTCWPTLSYQDAPGAIRFLVEAFGFKEHLVVPGEADGEVVHCEMVWPEGGGVMLGSVARSVGEVEATRAGAGSIYVVTDRPDEIHAQCTARGATEIRGLRDEDYGSRGFTVADPEGNRWSFGTYRGA</sequence>
<feature type="domain" description="VOC" evidence="1">
    <location>
        <begin position="6"/>
        <end position="129"/>
    </location>
</feature>
<dbReference type="SUPFAM" id="SSF54593">
    <property type="entry name" value="Glyoxalase/Bleomycin resistance protein/Dihydroxybiphenyl dioxygenase"/>
    <property type="match status" value="1"/>
</dbReference>
<dbReference type="Pfam" id="PF00903">
    <property type="entry name" value="Glyoxalase"/>
    <property type="match status" value="1"/>
</dbReference>
<dbReference type="PANTHER" id="PTHR34109:SF1">
    <property type="entry name" value="VOC DOMAIN-CONTAINING PROTEIN"/>
    <property type="match status" value="1"/>
</dbReference>